<keyword evidence="9" id="KW-1185">Reference proteome</keyword>
<evidence type="ECO:0000256" key="5">
    <source>
        <dbReference type="ARBA" id="ARBA00022729"/>
    </source>
</evidence>
<dbReference type="PANTHER" id="PTHR30006">
    <property type="entry name" value="THIAMINE-BINDING PERIPLASMIC PROTEIN-RELATED"/>
    <property type="match status" value="1"/>
</dbReference>
<dbReference type="EMBL" id="JASAXT010000018">
    <property type="protein sequence ID" value="MDP8149190.1"/>
    <property type="molecule type" value="Genomic_DNA"/>
</dbReference>
<dbReference type="CDD" id="cd13545">
    <property type="entry name" value="PBP2_TbpA"/>
    <property type="match status" value="1"/>
</dbReference>
<dbReference type="NCBIfam" id="TIGR01254">
    <property type="entry name" value="sfuA"/>
    <property type="match status" value="1"/>
</dbReference>
<evidence type="ECO:0000256" key="7">
    <source>
        <dbReference type="SAM" id="SignalP"/>
    </source>
</evidence>
<sequence>MKHHQLVILSTLVLSTTVLANTPTLTVYTYDSFTAEWGAAPVLTPLFEKECGCNLKFMPFQDGITMFNRIRLEGKKTKADVMLGLDNFSLPEAEKSNLFAKHQLKIVDLNLPQQWTNDTFYPYDFGEFTFVYNKQKLKTPPKSLAELVNRQDIKIIYQDPRTSTVGRGLLVWMNSVYGDKVKTAWQNLANHTVTIGKGWSETYGAFLKGESDMVLSYSTSPLYHHWYDKNDNYVAANFSEGHLSQIEVAAILKSSKQQKLARQFLAFLHKKEVQKVIATHNIMKPVIVDYIDPAFATMPVYKALNVSLPNVDTLRKWQAEWQSAVSN</sequence>
<evidence type="ECO:0000256" key="3">
    <source>
        <dbReference type="ARBA" id="ARBA00019815"/>
    </source>
</evidence>
<dbReference type="GO" id="GO:0030976">
    <property type="term" value="F:thiamine pyrophosphate binding"/>
    <property type="evidence" value="ECO:0007669"/>
    <property type="project" value="TreeGrafter"/>
</dbReference>
<keyword evidence="4" id="KW-0813">Transport</keyword>
<proteinExistence type="inferred from homology"/>
<dbReference type="GO" id="GO:0030288">
    <property type="term" value="C:outer membrane-bounded periplasmic space"/>
    <property type="evidence" value="ECO:0007669"/>
    <property type="project" value="InterPro"/>
</dbReference>
<evidence type="ECO:0000256" key="4">
    <source>
        <dbReference type="ARBA" id="ARBA00022448"/>
    </source>
</evidence>
<dbReference type="Gene3D" id="3.40.190.10">
    <property type="entry name" value="Periplasmic binding protein-like II"/>
    <property type="match status" value="2"/>
</dbReference>
<comment type="similarity">
    <text evidence="2">Belongs to the bacterial solute-binding protein 1 family.</text>
</comment>
<organism evidence="8 9">
    <name type="scientific">Phocoenobacter atlanticus subsp. atlanticus</name>
    <dbReference type="NCBI Taxonomy" id="3061285"/>
    <lineage>
        <taxon>Bacteria</taxon>
        <taxon>Pseudomonadati</taxon>
        <taxon>Pseudomonadota</taxon>
        <taxon>Gammaproteobacteria</taxon>
        <taxon>Pasteurellales</taxon>
        <taxon>Pasteurellaceae</taxon>
        <taxon>Phocoenobacter</taxon>
        <taxon>Phocoenobacter atlanticus</taxon>
    </lineage>
</organism>
<comment type="caution">
    <text evidence="8">The sequence shown here is derived from an EMBL/GenBank/DDBJ whole genome shotgun (WGS) entry which is preliminary data.</text>
</comment>
<keyword evidence="5 7" id="KW-0732">Signal</keyword>
<evidence type="ECO:0000256" key="1">
    <source>
        <dbReference type="ARBA" id="ARBA00004418"/>
    </source>
</evidence>
<evidence type="ECO:0000313" key="8">
    <source>
        <dbReference type="EMBL" id="MDP8149190.1"/>
    </source>
</evidence>
<name>A0AAW8CH81_9PAST</name>
<gene>
    <name evidence="8" type="primary">thiB</name>
    <name evidence="8" type="ORF">QJU57_08905</name>
</gene>
<feature type="signal peptide" evidence="7">
    <location>
        <begin position="1"/>
        <end position="20"/>
    </location>
</feature>
<keyword evidence="6" id="KW-0574">Periplasm</keyword>
<protein>
    <recommendedName>
        <fullName evidence="3">Thiamine-binding periplasmic protein</fullName>
    </recommendedName>
</protein>
<comment type="subcellular location">
    <subcellularLocation>
        <location evidence="1">Periplasm</location>
    </subcellularLocation>
</comment>
<feature type="chain" id="PRO_5043678666" description="Thiamine-binding periplasmic protein" evidence="7">
    <location>
        <begin position="21"/>
        <end position="327"/>
    </location>
</feature>
<dbReference type="NCBIfam" id="TIGR01276">
    <property type="entry name" value="thiB"/>
    <property type="match status" value="1"/>
</dbReference>
<dbReference type="GO" id="GO:0015888">
    <property type="term" value="P:thiamine transport"/>
    <property type="evidence" value="ECO:0007669"/>
    <property type="project" value="InterPro"/>
</dbReference>
<dbReference type="Proteomes" id="UP001226020">
    <property type="component" value="Unassembled WGS sequence"/>
</dbReference>
<reference evidence="8 9" key="1">
    <citation type="journal article" date="2023" name="Front. Microbiol.">
        <title>Phylogeography and host specificity of Pasteurellaceae pathogenic to sea-farmed fish in the north-east Atlantic.</title>
        <authorList>
            <person name="Gulla S."/>
            <person name="Colquhoun D.J."/>
            <person name="Olsen A.B."/>
            <person name="Spilsberg B."/>
            <person name="Lagesen K."/>
            <person name="Aakesson C.P."/>
            <person name="Strom S."/>
            <person name="Manji F."/>
            <person name="Birkbeck T.H."/>
            <person name="Nilsen H.K."/>
        </authorList>
    </citation>
    <scope>NUCLEOTIDE SEQUENCE [LARGE SCALE GENOMIC DNA]</scope>
    <source>
        <strain evidence="8 9">NVIB3131</strain>
    </source>
</reference>
<evidence type="ECO:0000313" key="9">
    <source>
        <dbReference type="Proteomes" id="UP001226020"/>
    </source>
</evidence>
<dbReference type="InterPro" id="IPR005967">
    <property type="entry name" value="ThiB"/>
</dbReference>
<evidence type="ECO:0000256" key="6">
    <source>
        <dbReference type="ARBA" id="ARBA00022764"/>
    </source>
</evidence>
<evidence type="ECO:0000256" key="2">
    <source>
        <dbReference type="ARBA" id="ARBA00008520"/>
    </source>
</evidence>
<dbReference type="GO" id="GO:0030975">
    <property type="term" value="F:thiamine binding"/>
    <property type="evidence" value="ECO:0007669"/>
    <property type="project" value="InterPro"/>
</dbReference>
<dbReference type="AlphaFoldDB" id="A0AAW8CH81"/>
<dbReference type="InterPro" id="IPR006059">
    <property type="entry name" value="SBP"/>
</dbReference>
<dbReference type="SUPFAM" id="SSF53850">
    <property type="entry name" value="Periplasmic binding protein-like II"/>
    <property type="match status" value="1"/>
</dbReference>
<dbReference type="RefSeq" id="WP_306352131.1">
    <property type="nucleotide sequence ID" value="NZ_JASAWV010000019.1"/>
</dbReference>
<dbReference type="Pfam" id="PF01547">
    <property type="entry name" value="SBP_bac_1"/>
    <property type="match status" value="1"/>
</dbReference>
<dbReference type="PANTHER" id="PTHR30006:SF3">
    <property type="entry name" value="THIAMINE-BINDING PERIPLASMIC PROTEIN"/>
    <property type="match status" value="1"/>
</dbReference>
<accession>A0AAW8CH81</accession>
<dbReference type="InterPro" id="IPR005948">
    <property type="entry name" value="ThiB-like"/>
</dbReference>